<protein>
    <submittedName>
        <fullName evidence="2">Uncharacterized protein</fullName>
    </submittedName>
</protein>
<feature type="signal peptide" evidence="1">
    <location>
        <begin position="1"/>
        <end position="20"/>
    </location>
</feature>
<reference evidence="2 3" key="1">
    <citation type="submission" date="2024-11" db="EMBL/GenBank/DDBJ databases">
        <title>Chromosome-level genome assembly of the freshwater bivalve Anodonta woodiana.</title>
        <authorList>
            <person name="Chen X."/>
        </authorList>
    </citation>
    <scope>NUCLEOTIDE SEQUENCE [LARGE SCALE GENOMIC DNA]</scope>
    <source>
        <strain evidence="2">MN2024</strain>
        <tissue evidence="2">Gills</tissue>
    </source>
</reference>
<dbReference type="Proteomes" id="UP001634394">
    <property type="component" value="Unassembled WGS sequence"/>
</dbReference>
<evidence type="ECO:0000313" key="3">
    <source>
        <dbReference type="Proteomes" id="UP001634394"/>
    </source>
</evidence>
<keyword evidence="3" id="KW-1185">Reference proteome</keyword>
<proteinExistence type="predicted"/>
<sequence length="179" mass="21363">MMYITIAISLLLIPLRCVQAEEHNNTTDNDHPVPLTESKKFTAGNTMCRWKEECGFHQGKKYSWCYTDYSDNWDYCCTTRCRYLDEKYKWCQSGNQWQYCGSDLKKDINGRQCLQNFPCGTHMNEISSDRSYFWCYVDLDLNWDFCCAPHSPCQMGSTTYYWCYIEVYKTIKFWKPCKP</sequence>
<gene>
    <name evidence="2" type="ORF">ACJMK2_021540</name>
</gene>
<dbReference type="AlphaFoldDB" id="A0ABD3TGC8"/>
<feature type="chain" id="PRO_5044887987" evidence="1">
    <location>
        <begin position="21"/>
        <end position="179"/>
    </location>
</feature>
<accession>A0ABD3TGC8</accession>
<evidence type="ECO:0000313" key="2">
    <source>
        <dbReference type="EMBL" id="KAL3836087.1"/>
    </source>
</evidence>
<organism evidence="2 3">
    <name type="scientific">Sinanodonta woodiana</name>
    <name type="common">Chinese pond mussel</name>
    <name type="synonym">Anodonta woodiana</name>
    <dbReference type="NCBI Taxonomy" id="1069815"/>
    <lineage>
        <taxon>Eukaryota</taxon>
        <taxon>Metazoa</taxon>
        <taxon>Spiralia</taxon>
        <taxon>Lophotrochozoa</taxon>
        <taxon>Mollusca</taxon>
        <taxon>Bivalvia</taxon>
        <taxon>Autobranchia</taxon>
        <taxon>Heteroconchia</taxon>
        <taxon>Palaeoheterodonta</taxon>
        <taxon>Unionida</taxon>
        <taxon>Unionoidea</taxon>
        <taxon>Unionidae</taxon>
        <taxon>Unioninae</taxon>
        <taxon>Sinanodonta</taxon>
    </lineage>
</organism>
<keyword evidence="1" id="KW-0732">Signal</keyword>
<name>A0ABD3TGC8_SINWO</name>
<dbReference type="EMBL" id="JBJQND010000018">
    <property type="protein sequence ID" value="KAL3836087.1"/>
    <property type="molecule type" value="Genomic_DNA"/>
</dbReference>
<comment type="caution">
    <text evidence="2">The sequence shown here is derived from an EMBL/GenBank/DDBJ whole genome shotgun (WGS) entry which is preliminary data.</text>
</comment>
<evidence type="ECO:0000256" key="1">
    <source>
        <dbReference type="SAM" id="SignalP"/>
    </source>
</evidence>